<keyword evidence="2" id="KW-1185">Reference proteome</keyword>
<sequence>MTTRKERLRKLVKLQDQLKAVHETRHAGFLAESIAAGNEAAELAGRFDKEGSMSALFPEIYHDRIGRALAQQQASERMARDEAEKLAAATARTNMVERAYRDAVRKHDRDTADRERLEMIERKTIAGEGR</sequence>
<proteinExistence type="predicted"/>
<dbReference type="Proteomes" id="UP000281647">
    <property type="component" value="Unassembled WGS sequence"/>
</dbReference>
<name>A0A432V5S9_9HYPH</name>
<dbReference type="AlphaFoldDB" id="A0A432V5S9"/>
<protein>
    <recommendedName>
        <fullName evidence="3">Flagellar FliJ protein</fullName>
    </recommendedName>
</protein>
<evidence type="ECO:0000313" key="1">
    <source>
        <dbReference type="EMBL" id="RUM97524.1"/>
    </source>
</evidence>
<dbReference type="RefSeq" id="WP_128627116.1">
    <property type="nucleotide sequence ID" value="NZ_RKST01000011.1"/>
</dbReference>
<evidence type="ECO:0000313" key="2">
    <source>
        <dbReference type="Proteomes" id="UP000281647"/>
    </source>
</evidence>
<organism evidence="1 2">
    <name type="scientific">Borborobacter arsenicus</name>
    <dbReference type="NCBI Taxonomy" id="1851146"/>
    <lineage>
        <taxon>Bacteria</taxon>
        <taxon>Pseudomonadati</taxon>
        <taxon>Pseudomonadota</taxon>
        <taxon>Alphaproteobacteria</taxon>
        <taxon>Hyphomicrobiales</taxon>
        <taxon>Phyllobacteriaceae</taxon>
        <taxon>Borborobacter</taxon>
    </lineage>
</organism>
<dbReference type="EMBL" id="RKST01000011">
    <property type="protein sequence ID" value="RUM97524.1"/>
    <property type="molecule type" value="Genomic_DNA"/>
</dbReference>
<gene>
    <name evidence="1" type="ORF">EET67_12795</name>
</gene>
<accession>A0A432V5S9</accession>
<reference evidence="1 2" key="1">
    <citation type="submission" date="2018-11" db="EMBL/GenBank/DDBJ databases">
        <title>Pseudaminobacter arsenicus sp. nov., an arsenic-resistant bacterium isolated from arsenic-rich aquifers.</title>
        <authorList>
            <person name="Mu Y."/>
        </authorList>
    </citation>
    <scope>NUCLEOTIDE SEQUENCE [LARGE SCALE GENOMIC DNA]</scope>
    <source>
        <strain evidence="1 2">CB3</strain>
    </source>
</reference>
<evidence type="ECO:0008006" key="3">
    <source>
        <dbReference type="Google" id="ProtNLM"/>
    </source>
</evidence>
<dbReference type="OrthoDB" id="8030936at2"/>
<comment type="caution">
    <text evidence="1">The sequence shown here is derived from an EMBL/GenBank/DDBJ whole genome shotgun (WGS) entry which is preliminary data.</text>
</comment>